<feature type="transmembrane region" description="Helical" evidence="1">
    <location>
        <begin position="53"/>
        <end position="71"/>
    </location>
</feature>
<protein>
    <submittedName>
        <fullName evidence="2">Uncharacterized protein</fullName>
    </submittedName>
</protein>
<gene>
    <name evidence="2" type="ORF">F7731_12055</name>
</gene>
<reference evidence="2 3" key="1">
    <citation type="journal article" date="2016" name="Antonie Van Leeuwenhoek">
        <title>Bacillus depressus sp. nov., isolated from soil of a sunflower field.</title>
        <authorList>
            <person name="Wei X."/>
            <person name="Xin D."/>
            <person name="Xin Y."/>
            <person name="Zhang H."/>
            <person name="Wang T."/>
            <person name="Zhang J."/>
        </authorList>
    </citation>
    <scope>NUCLEOTIDE SEQUENCE [LARGE SCALE GENOMIC DNA]</scope>
    <source>
        <strain evidence="2 3">BZ1</strain>
    </source>
</reference>
<dbReference type="AlphaFoldDB" id="A0A6L3V535"/>
<proteinExistence type="predicted"/>
<dbReference type="OrthoDB" id="2381403at2"/>
<evidence type="ECO:0000256" key="1">
    <source>
        <dbReference type="SAM" id="Phobius"/>
    </source>
</evidence>
<keyword evidence="1" id="KW-1133">Transmembrane helix</keyword>
<evidence type="ECO:0000313" key="3">
    <source>
        <dbReference type="Proteomes" id="UP000481030"/>
    </source>
</evidence>
<dbReference type="Proteomes" id="UP000481030">
    <property type="component" value="Unassembled WGS sequence"/>
</dbReference>
<keyword evidence="3" id="KW-1185">Reference proteome</keyword>
<name>A0A6L3V535_9BACI</name>
<sequence length="569" mass="64946">MNKKLSDRLNSFPKDYQLNQETELKIESILQEEIKKMEKQAKSKGLKDFLKKLTIPVSGITAMAIVTLLLLSSQNIDIFQKGLNGSSSNAETEVGSVEDKQKIKELSTVWANALKTRDGKPRYEMMSEKAKEKFVQEQIIRSGENWNYNIGESSPWVVDYEIEIDGMNAVITYKTQTSIPSFYHTKETLTFKRENKKFVVDDYQTIFENKPIEENELLVDGDEKVTEHMHQIISDYIIAKHQMSDYQQTDIQFEVHKIYGTMEVNDTITVYLWSYYNSFNKITGSETVTGVSLPMAIKLMKMSKDYEVVDFMVPNDGSEYVSSLKSVFPEKYVDIAIQNAGNIEDLKSEMKSKIEEWLEQPEQETDKTITWSSKNNEVNLIPVKDTNDEYQGVTVEVNNVKKEFSWSFPKLEESKPRVFFTDVTGDGDEEAIIILNKGKGTGLSTDELHVLNSKDLSEIKVQNFEGILAEHVETNVTKSGEGLTIKVKVQGKESKFDYDFDPAPDLNQDKLAFGGVVLYTLENKRIKLYVPGSIGVSPTYVADFNIIYKFDSAKNEFTVNQIEFVPIDK</sequence>
<keyword evidence="1" id="KW-0812">Transmembrane</keyword>
<keyword evidence="1" id="KW-0472">Membrane</keyword>
<organism evidence="2 3">
    <name type="scientific">Cytobacillus depressus</name>
    <dbReference type="NCBI Taxonomy" id="1602942"/>
    <lineage>
        <taxon>Bacteria</taxon>
        <taxon>Bacillati</taxon>
        <taxon>Bacillota</taxon>
        <taxon>Bacilli</taxon>
        <taxon>Bacillales</taxon>
        <taxon>Bacillaceae</taxon>
        <taxon>Cytobacillus</taxon>
    </lineage>
</organism>
<dbReference type="EMBL" id="WBOS01000004">
    <property type="protein sequence ID" value="KAB2336224.1"/>
    <property type="molecule type" value="Genomic_DNA"/>
</dbReference>
<evidence type="ECO:0000313" key="2">
    <source>
        <dbReference type="EMBL" id="KAB2336224.1"/>
    </source>
</evidence>
<dbReference type="RefSeq" id="WP_151535027.1">
    <property type="nucleotide sequence ID" value="NZ_WBOS01000004.1"/>
</dbReference>
<comment type="caution">
    <text evidence="2">The sequence shown here is derived from an EMBL/GenBank/DDBJ whole genome shotgun (WGS) entry which is preliminary data.</text>
</comment>
<accession>A0A6L3V535</accession>